<comment type="caution">
    <text evidence="2">The sequence shown here is derived from an EMBL/GenBank/DDBJ whole genome shotgun (WGS) entry which is preliminary data.</text>
</comment>
<proteinExistence type="predicted"/>
<feature type="compositionally biased region" description="Polar residues" evidence="1">
    <location>
        <begin position="1"/>
        <end position="13"/>
    </location>
</feature>
<feature type="region of interest" description="Disordered" evidence="1">
    <location>
        <begin position="1"/>
        <end position="20"/>
    </location>
</feature>
<accession>A0ABQ7V1Y6</accession>
<dbReference type="EMBL" id="JAIVGD010000015">
    <property type="protein sequence ID" value="KAH0758090.1"/>
    <property type="molecule type" value="Genomic_DNA"/>
</dbReference>
<protein>
    <submittedName>
        <fullName evidence="2">Uncharacterized protein</fullName>
    </submittedName>
</protein>
<keyword evidence="3" id="KW-1185">Reference proteome</keyword>
<evidence type="ECO:0000313" key="3">
    <source>
        <dbReference type="Proteomes" id="UP000826656"/>
    </source>
</evidence>
<organism evidence="2 3">
    <name type="scientific">Solanum tuberosum</name>
    <name type="common">Potato</name>
    <dbReference type="NCBI Taxonomy" id="4113"/>
    <lineage>
        <taxon>Eukaryota</taxon>
        <taxon>Viridiplantae</taxon>
        <taxon>Streptophyta</taxon>
        <taxon>Embryophyta</taxon>
        <taxon>Tracheophyta</taxon>
        <taxon>Spermatophyta</taxon>
        <taxon>Magnoliopsida</taxon>
        <taxon>eudicotyledons</taxon>
        <taxon>Gunneridae</taxon>
        <taxon>Pentapetalae</taxon>
        <taxon>asterids</taxon>
        <taxon>lamiids</taxon>
        <taxon>Solanales</taxon>
        <taxon>Solanaceae</taxon>
        <taxon>Solanoideae</taxon>
        <taxon>Solaneae</taxon>
        <taxon>Solanum</taxon>
    </lineage>
</organism>
<evidence type="ECO:0000313" key="2">
    <source>
        <dbReference type="EMBL" id="KAH0758090.1"/>
    </source>
</evidence>
<gene>
    <name evidence="2" type="ORF">KY290_021583</name>
</gene>
<dbReference type="Proteomes" id="UP000826656">
    <property type="component" value="Unassembled WGS sequence"/>
</dbReference>
<name>A0ABQ7V1Y6_SOLTU</name>
<sequence>MKIELNSPSSSRAATDHSERHVLHSTAQEAHERFAVADTNSGTGILDSCLQKNLNFKSFGERNEKYLGGILYAHGVVRKWFPVGLTDDSQCEAPISLVLMQGCSEGTNELMDEPWLLVA</sequence>
<evidence type="ECO:0000256" key="1">
    <source>
        <dbReference type="SAM" id="MobiDB-lite"/>
    </source>
</evidence>
<reference evidence="2 3" key="1">
    <citation type="journal article" date="2021" name="bioRxiv">
        <title>Chromosome-scale and haplotype-resolved genome assembly of a tetraploid potato cultivar.</title>
        <authorList>
            <person name="Sun H."/>
            <person name="Jiao W.-B."/>
            <person name="Krause K."/>
            <person name="Campoy J.A."/>
            <person name="Goel M."/>
            <person name="Folz-Donahue K."/>
            <person name="Kukat C."/>
            <person name="Huettel B."/>
            <person name="Schneeberger K."/>
        </authorList>
    </citation>
    <scope>NUCLEOTIDE SEQUENCE [LARGE SCALE GENOMIC DNA]</scope>
    <source>
        <strain evidence="2">SolTubOtavaFocal</strain>
        <tissue evidence="2">Leaves</tissue>
    </source>
</reference>